<reference evidence="1" key="1">
    <citation type="journal article" date="2020" name="Nature">
        <title>Giant virus diversity and host interactions through global metagenomics.</title>
        <authorList>
            <person name="Schulz F."/>
            <person name="Roux S."/>
            <person name="Paez-Espino D."/>
            <person name="Jungbluth S."/>
            <person name="Walsh D.A."/>
            <person name="Denef V.J."/>
            <person name="McMahon K.D."/>
            <person name="Konstantinidis K.T."/>
            <person name="Eloe-Fadrosh E.A."/>
            <person name="Kyrpides N.C."/>
            <person name="Woyke T."/>
        </authorList>
    </citation>
    <scope>NUCLEOTIDE SEQUENCE</scope>
    <source>
        <strain evidence="1">GVMAG-M-3300023179-132</strain>
    </source>
</reference>
<accession>A0A6C0E9I6</accession>
<dbReference type="EMBL" id="MN739738">
    <property type="protein sequence ID" value="QHT24085.1"/>
    <property type="molecule type" value="Genomic_DNA"/>
</dbReference>
<sequence>MKGVDLEIENYSVNDLFSLFHIQHLDEETMKTAKKIVLKTHPDKSKLDPKYFLFYSQAYRRLFGIYEFQNKSKPKNKTSDAFFKQEKSDMLDKLKFQNTKEFNLWFNKQFEQYSVEDQNGEGYGDWLKSDDDICDVGKVSKADMASAFEKQKKQVKSIIQYDGVNDNTARVFSGSVLGKATNFTSDTYSDLRQAYRESVIPVTEEDYHNRQKYGSVEEYKMSRTSINPLDKAEAMKVLERNKHKEDTESVSTAFYYAQQLEKAKEKNNAFWSNLQQIEYR</sequence>
<evidence type="ECO:0008006" key="2">
    <source>
        <dbReference type="Google" id="ProtNLM"/>
    </source>
</evidence>
<proteinExistence type="predicted"/>
<organism evidence="1">
    <name type="scientific">viral metagenome</name>
    <dbReference type="NCBI Taxonomy" id="1070528"/>
    <lineage>
        <taxon>unclassified sequences</taxon>
        <taxon>metagenomes</taxon>
        <taxon>organismal metagenomes</taxon>
    </lineage>
</organism>
<evidence type="ECO:0000313" key="1">
    <source>
        <dbReference type="EMBL" id="QHT24085.1"/>
    </source>
</evidence>
<protein>
    <recommendedName>
        <fullName evidence="2">J domain-containing protein</fullName>
    </recommendedName>
</protein>
<dbReference type="AlphaFoldDB" id="A0A6C0E9I6"/>
<name>A0A6C0E9I6_9ZZZZ</name>